<dbReference type="Proteomes" id="UP000261340">
    <property type="component" value="Unplaced"/>
</dbReference>
<dbReference type="AlphaFoldDB" id="A0A3Q0RCA2"/>
<reference evidence="3" key="2">
    <citation type="submission" date="2025-09" db="UniProtKB">
        <authorList>
            <consortium name="Ensembl"/>
        </authorList>
    </citation>
    <scope>IDENTIFICATION</scope>
</reference>
<dbReference type="InterPro" id="IPR016186">
    <property type="entry name" value="C-type_lectin-like/link_sf"/>
</dbReference>
<accession>A0A3Q0RCA2</accession>
<name>A0A3Q0RCA2_AMPCI</name>
<dbReference type="SUPFAM" id="SSF56436">
    <property type="entry name" value="C-type lectin-like"/>
    <property type="match status" value="1"/>
</dbReference>
<protein>
    <recommendedName>
        <fullName evidence="2">C-type lectin domain-containing protein</fullName>
    </recommendedName>
</protein>
<dbReference type="Pfam" id="PF00059">
    <property type="entry name" value="Lectin_C"/>
    <property type="match status" value="1"/>
</dbReference>
<sequence>LSQKNLHRIFSFSSSLQRIITMDMLLRIFVFLCISVGFLFVPGRSEACPRNTFTAGCEFVFGNVCLEFVEELKTWSQARSSCEKQGGELLMVKNSSVQVFLKNITREWKTSFNHTWWLGETVGEDNQKSTISDLLFNDGKNDIKVGNLTEMIAVQSTYCFLYEASAADVLTLQCLAVVVVLKNTEQINKSKYIHKM</sequence>
<evidence type="ECO:0000313" key="3">
    <source>
        <dbReference type="Ensembl" id="ENSACIP00000006580.1"/>
    </source>
</evidence>
<feature type="domain" description="C-type lectin" evidence="2">
    <location>
        <begin position="72"/>
        <end position="174"/>
    </location>
</feature>
<evidence type="ECO:0000313" key="4">
    <source>
        <dbReference type="Proteomes" id="UP000261340"/>
    </source>
</evidence>
<keyword evidence="1" id="KW-1133">Transmembrane helix</keyword>
<evidence type="ECO:0000259" key="2">
    <source>
        <dbReference type="Pfam" id="PF00059"/>
    </source>
</evidence>
<feature type="transmembrane region" description="Helical" evidence="1">
    <location>
        <begin position="20"/>
        <end position="41"/>
    </location>
</feature>
<keyword evidence="1" id="KW-0812">Transmembrane</keyword>
<dbReference type="InterPro" id="IPR001304">
    <property type="entry name" value="C-type_lectin-like"/>
</dbReference>
<evidence type="ECO:0000256" key="1">
    <source>
        <dbReference type="SAM" id="Phobius"/>
    </source>
</evidence>
<dbReference type="InterPro" id="IPR016187">
    <property type="entry name" value="CTDL_fold"/>
</dbReference>
<reference evidence="3" key="1">
    <citation type="submission" date="2025-08" db="UniProtKB">
        <authorList>
            <consortium name="Ensembl"/>
        </authorList>
    </citation>
    <scope>IDENTIFICATION</scope>
</reference>
<dbReference type="CDD" id="cd00037">
    <property type="entry name" value="CLECT"/>
    <property type="match status" value="1"/>
</dbReference>
<dbReference type="Ensembl" id="ENSACIT00000006779.1">
    <property type="protein sequence ID" value="ENSACIP00000006580.1"/>
    <property type="gene ID" value="ENSACIG00000005173.1"/>
</dbReference>
<keyword evidence="4" id="KW-1185">Reference proteome</keyword>
<dbReference type="GeneTree" id="ENSGT00940000178658"/>
<dbReference type="Gene3D" id="3.10.100.10">
    <property type="entry name" value="Mannose-Binding Protein A, subunit A"/>
    <property type="match status" value="1"/>
</dbReference>
<keyword evidence="1" id="KW-0472">Membrane</keyword>
<proteinExistence type="predicted"/>
<organism evidence="3 4">
    <name type="scientific">Amphilophus citrinellus</name>
    <name type="common">Midas cichlid</name>
    <name type="synonym">Cichlasoma citrinellum</name>
    <dbReference type="NCBI Taxonomy" id="61819"/>
    <lineage>
        <taxon>Eukaryota</taxon>
        <taxon>Metazoa</taxon>
        <taxon>Chordata</taxon>
        <taxon>Craniata</taxon>
        <taxon>Vertebrata</taxon>
        <taxon>Euteleostomi</taxon>
        <taxon>Actinopterygii</taxon>
        <taxon>Neopterygii</taxon>
        <taxon>Teleostei</taxon>
        <taxon>Neoteleostei</taxon>
        <taxon>Acanthomorphata</taxon>
        <taxon>Ovalentaria</taxon>
        <taxon>Cichlomorphae</taxon>
        <taxon>Cichliformes</taxon>
        <taxon>Cichlidae</taxon>
        <taxon>New World cichlids</taxon>
        <taxon>Cichlasomatinae</taxon>
        <taxon>Heroini</taxon>
        <taxon>Amphilophus</taxon>
    </lineage>
</organism>